<accession>A0A392NLX8</accession>
<evidence type="ECO:0000313" key="1">
    <source>
        <dbReference type="EMBL" id="MCI00240.1"/>
    </source>
</evidence>
<dbReference type="AlphaFoldDB" id="A0A392NLX8"/>
<comment type="caution">
    <text evidence="1">The sequence shown here is derived from an EMBL/GenBank/DDBJ whole genome shotgun (WGS) entry which is preliminary data.</text>
</comment>
<reference evidence="1 2" key="1">
    <citation type="journal article" date="2018" name="Front. Plant Sci.">
        <title>Red Clover (Trifolium pratense) and Zigzag Clover (T. medium) - A Picture of Genomic Similarities and Differences.</title>
        <authorList>
            <person name="Dluhosova J."/>
            <person name="Istvanek J."/>
            <person name="Nedelnik J."/>
            <person name="Repkova J."/>
        </authorList>
    </citation>
    <scope>NUCLEOTIDE SEQUENCE [LARGE SCALE GENOMIC DNA]</scope>
    <source>
        <strain evidence="2">cv. 10/8</strain>
        <tissue evidence="1">Leaf</tissue>
    </source>
</reference>
<evidence type="ECO:0000313" key="2">
    <source>
        <dbReference type="Proteomes" id="UP000265520"/>
    </source>
</evidence>
<feature type="non-terminal residue" evidence="1">
    <location>
        <position position="1"/>
    </location>
</feature>
<sequence length="102" mass="10842">VVILPDQSRSSSVVLRSIPKNGKGIYTCRCSAAQVIHNVGPRPLMCVDTPSMAVGKRPDTHGEQLMLIIPMSSVTLVFGKTALTCDLHGVVLNSPTESGRAQ</sequence>
<proteinExistence type="predicted"/>
<dbReference type="Proteomes" id="UP000265520">
    <property type="component" value="Unassembled WGS sequence"/>
</dbReference>
<name>A0A392NLX8_9FABA</name>
<organism evidence="1 2">
    <name type="scientific">Trifolium medium</name>
    <dbReference type="NCBI Taxonomy" id="97028"/>
    <lineage>
        <taxon>Eukaryota</taxon>
        <taxon>Viridiplantae</taxon>
        <taxon>Streptophyta</taxon>
        <taxon>Embryophyta</taxon>
        <taxon>Tracheophyta</taxon>
        <taxon>Spermatophyta</taxon>
        <taxon>Magnoliopsida</taxon>
        <taxon>eudicotyledons</taxon>
        <taxon>Gunneridae</taxon>
        <taxon>Pentapetalae</taxon>
        <taxon>rosids</taxon>
        <taxon>fabids</taxon>
        <taxon>Fabales</taxon>
        <taxon>Fabaceae</taxon>
        <taxon>Papilionoideae</taxon>
        <taxon>50 kb inversion clade</taxon>
        <taxon>NPAAA clade</taxon>
        <taxon>Hologalegina</taxon>
        <taxon>IRL clade</taxon>
        <taxon>Trifolieae</taxon>
        <taxon>Trifolium</taxon>
    </lineage>
</organism>
<keyword evidence="2" id="KW-1185">Reference proteome</keyword>
<dbReference type="EMBL" id="LXQA010042637">
    <property type="protein sequence ID" value="MCI00240.1"/>
    <property type="molecule type" value="Genomic_DNA"/>
</dbReference>
<protein>
    <submittedName>
        <fullName evidence="1">Uncharacterized protein</fullName>
    </submittedName>
</protein>